<comment type="caution">
    <text evidence="1">The sequence shown here is derived from an EMBL/GenBank/DDBJ whole genome shotgun (WGS) entry which is preliminary data.</text>
</comment>
<evidence type="ECO:0000313" key="2">
    <source>
        <dbReference type="Proteomes" id="UP001314635"/>
    </source>
</evidence>
<dbReference type="Proteomes" id="UP001314635">
    <property type="component" value="Unassembled WGS sequence"/>
</dbReference>
<dbReference type="Pfam" id="PF03695">
    <property type="entry name" value="UPF0149"/>
    <property type="match status" value="1"/>
</dbReference>
<dbReference type="InterPro" id="IPR004027">
    <property type="entry name" value="SEC_C_motif"/>
</dbReference>
<dbReference type="SUPFAM" id="SSF103642">
    <property type="entry name" value="Sec-C motif"/>
    <property type="match status" value="1"/>
</dbReference>
<dbReference type="InterPro" id="IPR036255">
    <property type="entry name" value="YgfB-like_sf"/>
</dbReference>
<dbReference type="NCBIfam" id="TIGR02292">
    <property type="entry name" value="ygfB_yecA"/>
    <property type="match status" value="1"/>
</dbReference>
<protein>
    <submittedName>
        <fullName evidence="1">UPF0149 family protein</fullName>
    </submittedName>
</protein>
<keyword evidence="2" id="KW-1185">Reference proteome</keyword>
<evidence type="ECO:0000313" key="1">
    <source>
        <dbReference type="EMBL" id="MBR1135823.1"/>
    </source>
</evidence>
<dbReference type="Gene3D" id="3.10.450.50">
    <property type="match status" value="1"/>
</dbReference>
<proteinExistence type="predicted"/>
<reference evidence="2" key="1">
    <citation type="journal article" date="2021" name="ISME J.">
        <title>Evolutionary origin and ecological implication of a unique nif island in free-living Bradyrhizobium lineages.</title>
        <authorList>
            <person name="Tao J."/>
        </authorList>
    </citation>
    <scope>NUCLEOTIDE SEQUENCE [LARGE SCALE GENOMIC DNA]</scope>
    <source>
        <strain evidence="2">SZCCT0094</strain>
    </source>
</reference>
<sequence>MSEQANRLDELDQALLALDDPAMVLEELDGFIAGLLILPEPVPPGEWFAAAFGLGRRRRSVFASIDHANAVLDLVMAYHDEIARTLAQEPELYQPRFPVDPVNGDVIWELWIEGLAAAVNLRRERFNAYPQLGGDAAIASRSLSTAIDIALDDRRDRINPAALDPALPAGLREAVLTLYKYRQSGAPVPDRPPFAVRPNPFAAFGKIGRNDPCPCGSGKKYKRCCGAA</sequence>
<organism evidence="1 2">
    <name type="scientific">Bradyrhizobium denitrificans</name>
    <dbReference type="NCBI Taxonomy" id="2734912"/>
    <lineage>
        <taxon>Bacteria</taxon>
        <taxon>Pseudomonadati</taxon>
        <taxon>Pseudomonadota</taxon>
        <taxon>Alphaproteobacteria</taxon>
        <taxon>Hyphomicrobiales</taxon>
        <taxon>Nitrobacteraceae</taxon>
        <taxon>Bradyrhizobium</taxon>
    </lineage>
</organism>
<gene>
    <name evidence="1" type="ORF">JQ619_08595</name>
</gene>
<dbReference type="EMBL" id="JAFCLK010000007">
    <property type="protein sequence ID" value="MBR1135823.1"/>
    <property type="molecule type" value="Genomic_DNA"/>
</dbReference>
<dbReference type="InterPro" id="IPR011978">
    <property type="entry name" value="YgfB-like"/>
</dbReference>
<dbReference type="SUPFAM" id="SSF101327">
    <property type="entry name" value="YgfB-like"/>
    <property type="match status" value="1"/>
</dbReference>
<dbReference type="RefSeq" id="WP_172236325.1">
    <property type="nucleotide sequence ID" value="NZ_JABFDP010000008.1"/>
</dbReference>
<dbReference type="Pfam" id="PF02810">
    <property type="entry name" value="SEC-C"/>
    <property type="match status" value="1"/>
</dbReference>
<accession>A0ABS5G3D7</accession>
<name>A0ABS5G3D7_9BRAD</name>